<feature type="region of interest" description="Disordered" evidence="1">
    <location>
        <begin position="46"/>
        <end position="71"/>
    </location>
</feature>
<evidence type="ECO:0000313" key="3">
    <source>
        <dbReference type="Proteomes" id="UP000244005"/>
    </source>
</evidence>
<feature type="compositionally biased region" description="Basic and acidic residues" evidence="1">
    <location>
        <begin position="51"/>
        <end position="71"/>
    </location>
</feature>
<dbReference type="AlphaFoldDB" id="A0A2R6XDP5"/>
<proteinExistence type="predicted"/>
<accession>A0A2R6XDP5</accession>
<sequence length="127" mass="13693">MAGWDAGYRAQLAGSGGPGSPGGALKALAAALVRKGERAGVRKLQPRPRLRKADRGRDCGRSAARQAERQRGRQAVLCSGARWRSLAESEEEKAKIPCLWEPSLSADEGRAIVPRSLALFTFVLFCF</sequence>
<evidence type="ECO:0000313" key="2">
    <source>
        <dbReference type="EMBL" id="PTQ44223.1"/>
    </source>
</evidence>
<dbReference type="Gramene" id="Mp2g06260.1">
    <property type="protein sequence ID" value="Mp2g06260.1.cds1"/>
    <property type="gene ID" value="Mp2g06260"/>
</dbReference>
<organism evidence="2 3">
    <name type="scientific">Marchantia polymorpha</name>
    <name type="common">Common liverwort</name>
    <name type="synonym">Marchantia aquatica</name>
    <dbReference type="NCBI Taxonomy" id="3197"/>
    <lineage>
        <taxon>Eukaryota</taxon>
        <taxon>Viridiplantae</taxon>
        <taxon>Streptophyta</taxon>
        <taxon>Embryophyta</taxon>
        <taxon>Marchantiophyta</taxon>
        <taxon>Marchantiopsida</taxon>
        <taxon>Marchantiidae</taxon>
        <taxon>Marchantiales</taxon>
        <taxon>Marchantiaceae</taxon>
        <taxon>Marchantia</taxon>
    </lineage>
</organism>
<name>A0A2R6XDP5_MARPO</name>
<reference evidence="3" key="1">
    <citation type="journal article" date="2017" name="Cell">
        <title>Insights into land plant evolution garnered from the Marchantia polymorpha genome.</title>
        <authorList>
            <person name="Bowman J.L."/>
            <person name="Kohchi T."/>
            <person name="Yamato K.T."/>
            <person name="Jenkins J."/>
            <person name="Shu S."/>
            <person name="Ishizaki K."/>
            <person name="Yamaoka S."/>
            <person name="Nishihama R."/>
            <person name="Nakamura Y."/>
            <person name="Berger F."/>
            <person name="Adam C."/>
            <person name="Aki S.S."/>
            <person name="Althoff F."/>
            <person name="Araki T."/>
            <person name="Arteaga-Vazquez M.A."/>
            <person name="Balasubrmanian S."/>
            <person name="Barry K."/>
            <person name="Bauer D."/>
            <person name="Boehm C.R."/>
            <person name="Briginshaw L."/>
            <person name="Caballero-Perez J."/>
            <person name="Catarino B."/>
            <person name="Chen F."/>
            <person name="Chiyoda S."/>
            <person name="Chovatia M."/>
            <person name="Davies K.M."/>
            <person name="Delmans M."/>
            <person name="Demura T."/>
            <person name="Dierschke T."/>
            <person name="Dolan L."/>
            <person name="Dorantes-Acosta A.E."/>
            <person name="Eklund D.M."/>
            <person name="Florent S.N."/>
            <person name="Flores-Sandoval E."/>
            <person name="Fujiyama A."/>
            <person name="Fukuzawa H."/>
            <person name="Galik B."/>
            <person name="Grimanelli D."/>
            <person name="Grimwood J."/>
            <person name="Grossniklaus U."/>
            <person name="Hamada T."/>
            <person name="Haseloff J."/>
            <person name="Hetherington A.J."/>
            <person name="Higo A."/>
            <person name="Hirakawa Y."/>
            <person name="Hundley H.N."/>
            <person name="Ikeda Y."/>
            <person name="Inoue K."/>
            <person name="Inoue S.I."/>
            <person name="Ishida S."/>
            <person name="Jia Q."/>
            <person name="Kakita M."/>
            <person name="Kanazawa T."/>
            <person name="Kawai Y."/>
            <person name="Kawashima T."/>
            <person name="Kennedy M."/>
            <person name="Kinose K."/>
            <person name="Kinoshita T."/>
            <person name="Kohara Y."/>
            <person name="Koide E."/>
            <person name="Komatsu K."/>
            <person name="Kopischke S."/>
            <person name="Kubo M."/>
            <person name="Kyozuka J."/>
            <person name="Lagercrantz U."/>
            <person name="Lin S.S."/>
            <person name="Lindquist E."/>
            <person name="Lipzen A.M."/>
            <person name="Lu C.W."/>
            <person name="De Luna E."/>
            <person name="Martienssen R.A."/>
            <person name="Minamino N."/>
            <person name="Mizutani M."/>
            <person name="Mizutani M."/>
            <person name="Mochizuki N."/>
            <person name="Monte I."/>
            <person name="Mosher R."/>
            <person name="Nagasaki H."/>
            <person name="Nakagami H."/>
            <person name="Naramoto S."/>
            <person name="Nishitani K."/>
            <person name="Ohtani M."/>
            <person name="Okamoto T."/>
            <person name="Okumura M."/>
            <person name="Phillips J."/>
            <person name="Pollak B."/>
            <person name="Reinders A."/>
            <person name="Rovekamp M."/>
            <person name="Sano R."/>
            <person name="Sawa S."/>
            <person name="Schmid M.W."/>
            <person name="Shirakawa M."/>
            <person name="Solano R."/>
            <person name="Spunde A."/>
            <person name="Suetsugu N."/>
            <person name="Sugano S."/>
            <person name="Sugiyama A."/>
            <person name="Sun R."/>
            <person name="Suzuki Y."/>
            <person name="Takenaka M."/>
            <person name="Takezawa D."/>
            <person name="Tomogane H."/>
            <person name="Tsuzuki M."/>
            <person name="Ueda T."/>
            <person name="Umeda M."/>
            <person name="Ward J.M."/>
            <person name="Watanabe Y."/>
            <person name="Yazaki K."/>
            <person name="Yokoyama R."/>
            <person name="Yoshitake Y."/>
            <person name="Yotsui I."/>
            <person name="Zachgo S."/>
            <person name="Schmutz J."/>
        </authorList>
    </citation>
    <scope>NUCLEOTIDE SEQUENCE [LARGE SCALE GENOMIC DNA]</scope>
    <source>
        <strain evidence="3">Tak-1</strain>
    </source>
</reference>
<evidence type="ECO:0000256" key="1">
    <source>
        <dbReference type="SAM" id="MobiDB-lite"/>
    </source>
</evidence>
<gene>
    <name evidence="2" type="ORF">MARPO_0021s0081</name>
</gene>
<dbReference type="EMBL" id="KZ772693">
    <property type="protein sequence ID" value="PTQ44223.1"/>
    <property type="molecule type" value="Genomic_DNA"/>
</dbReference>
<protein>
    <submittedName>
        <fullName evidence="2">Uncharacterized protein</fullName>
    </submittedName>
</protein>
<keyword evidence="3" id="KW-1185">Reference proteome</keyword>
<dbReference type="Proteomes" id="UP000244005">
    <property type="component" value="Unassembled WGS sequence"/>
</dbReference>